<keyword evidence="3" id="KW-0645">Protease</keyword>
<accession>A0A6N8I3E3</accession>
<sequence length="360" mass="39537">MQPKEQNFLKLAEDLSNAKGASGFEDEVLAVARKYARDIAEIQEDSVRNLYLRHAGSTGNKPVVMLDAHTDEVSFMVQAIKPNGTLRFIPLGGWPVNSIAAHRVLVRNAEGNYIPGITVSKPPHFMTEAEKKMENDISNMAIDIGAMSKEDAEQRFHIRMGEPVVPDVTFEYNEETNLMFGKAFDCRLGVASVIGTMKTLVGENLDVDVVGALASQEEVGTRGAKVTSRTVKPDIAIVFEGCPADDTFTEDYMIQTAVNKGPMLRFIDRAMITNPRFQRFALDLAEQLGIPVQTAVRTGGSTNGSQIHLSNRGVPVIVVGVPVRYAHTHYGISSLSDCMNAIRLATEIIKRLNQDLIKSF</sequence>
<dbReference type="InterPro" id="IPR051464">
    <property type="entry name" value="Peptidase_M42_aminopept"/>
</dbReference>
<evidence type="ECO:0000256" key="6">
    <source>
        <dbReference type="PIRNR" id="PIRNR001123"/>
    </source>
</evidence>
<dbReference type="GO" id="GO:0004177">
    <property type="term" value="F:aminopeptidase activity"/>
    <property type="evidence" value="ECO:0007669"/>
    <property type="project" value="UniProtKB-UniRule"/>
</dbReference>
<evidence type="ECO:0000256" key="4">
    <source>
        <dbReference type="ARBA" id="ARBA00022723"/>
    </source>
</evidence>
<feature type="binding site" evidence="8">
    <location>
        <position position="327"/>
    </location>
    <ligand>
        <name>Zn(2+)</name>
        <dbReference type="ChEBI" id="CHEBI:29105"/>
        <label>2</label>
    </ligand>
</feature>
<dbReference type="PANTHER" id="PTHR32481:SF0">
    <property type="entry name" value="AMINOPEPTIDASE YPDE-RELATED"/>
    <property type="match status" value="1"/>
</dbReference>
<keyword evidence="5 9" id="KW-0378">Hydrolase</keyword>
<dbReference type="InterPro" id="IPR023367">
    <property type="entry name" value="Peptidase_M42_dom2"/>
</dbReference>
<gene>
    <name evidence="9" type="primary">ysdC_3</name>
    <name evidence="9" type="ORF">CAFE_32090</name>
</gene>
<evidence type="ECO:0000256" key="5">
    <source>
        <dbReference type="ARBA" id="ARBA00022801"/>
    </source>
</evidence>
<dbReference type="InterPro" id="IPR008007">
    <property type="entry name" value="Peptidase_M42"/>
</dbReference>
<organism evidence="9 10">
    <name type="scientific">Caproicibacter fermentans</name>
    <dbReference type="NCBI Taxonomy" id="2576756"/>
    <lineage>
        <taxon>Bacteria</taxon>
        <taxon>Bacillati</taxon>
        <taxon>Bacillota</taxon>
        <taxon>Clostridia</taxon>
        <taxon>Eubacteriales</taxon>
        <taxon>Acutalibacteraceae</taxon>
        <taxon>Caproicibacter</taxon>
    </lineage>
</organism>
<protein>
    <submittedName>
        <fullName evidence="9">Putative aminopeptidase YsdC</fullName>
        <ecNumber evidence="9">3.4.11.-</ecNumber>
    </submittedName>
</protein>
<dbReference type="Gene3D" id="3.40.630.10">
    <property type="entry name" value="Zn peptidases"/>
    <property type="match status" value="1"/>
</dbReference>
<evidence type="ECO:0000313" key="9">
    <source>
        <dbReference type="EMBL" id="MVB12469.1"/>
    </source>
</evidence>
<feature type="binding site" evidence="8">
    <location>
        <position position="69"/>
    </location>
    <ligand>
        <name>Zn(2+)</name>
        <dbReference type="ChEBI" id="CHEBI:29105"/>
        <label>1</label>
    </ligand>
</feature>
<dbReference type="SUPFAM" id="SSF53187">
    <property type="entry name" value="Zn-dependent exopeptidases"/>
    <property type="match status" value="1"/>
</dbReference>
<feature type="binding site" evidence="8">
    <location>
        <position position="218"/>
    </location>
    <ligand>
        <name>Zn(2+)</name>
        <dbReference type="ChEBI" id="CHEBI:29105"/>
        <label>2</label>
    </ligand>
</feature>
<evidence type="ECO:0000313" key="10">
    <source>
        <dbReference type="Proteomes" id="UP000469440"/>
    </source>
</evidence>
<dbReference type="AlphaFoldDB" id="A0A6N8I3E3"/>
<comment type="cofactor">
    <cofactor evidence="8">
        <name>a divalent metal cation</name>
        <dbReference type="ChEBI" id="CHEBI:60240"/>
    </cofactor>
    <text evidence="8">Binds 2 divalent metal cations per subunit.</text>
</comment>
<evidence type="ECO:0000256" key="3">
    <source>
        <dbReference type="ARBA" id="ARBA00022670"/>
    </source>
</evidence>
<feature type="binding site" evidence="8">
    <location>
        <position position="185"/>
    </location>
    <ligand>
        <name>Zn(2+)</name>
        <dbReference type="ChEBI" id="CHEBI:29105"/>
        <label>1</label>
    </ligand>
</feature>
<dbReference type="EMBL" id="VWXL01000095">
    <property type="protein sequence ID" value="MVB12469.1"/>
    <property type="molecule type" value="Genomic_DNA"/>
</dbReference>
<dbReference type="Gene3D" id="2.40.30.40">
    <property type="entry name" value="Peptidase M42, domain 2"/>
    <property type="match status" value="1"/>
</dbReference>
<feature type="active site" description="Proton acceptor" evidence="7">
    <location>
        <position position="217"/>
    </location>
</feature>
<evidence type="ECO:0000256" key="8">
    <source>
        <dbReference type="PIRSR" id="PIRSR001123-2"/>
    </source>
</evidence>
<name>A0A6N8I3E3_9FIRM</name>
<evidence type="ECO:0000256" key="7">
    <source>
        <dbReference type="PIRSR" id="PIRSR001123-1"/>
    </source>
</evidence>
<dbReference type="Pfam" id="PF05343">
    <property type="entry name" value="Peptidase_M42"/>
    <property type="match status" value="1"/>
</dbReference>
<proteinExistence type="inferred from homology"/>
<dbReference type="PANTHER" id="PTHR32481">
    <property type="entry name" value="AMINOPEPTIDASE"/>
    <property type="match status" value="1"/>
</dbReference>
<dbReference type="GO" id="GO:0006508">
    <property type="term" value="P:proteolysis"/>
    <property type="evidence" value="ECO:0007669"/>
    <property type="project" value="UniProtKB-KW"/>
</dbReference>
<evidence type="ECO:0000256" key="2">
    <source>
        <dbReference type="ARBA" id="ARBA00022438"/>
    </source>
</evidence>
<dbReference type="PIRSF" id="PIRSF001123">
    <property type="entry name" value="PepA_GA"/>
    <property type="match status" value="1"/>
</dbReference>
<evidence type="ECO:0000256" key="1">
    <source>
        <dbReference type="ARBA" id="ARBA00006272"/>
    </source>
</evidence>
<dbReference type="SUPFAM" id="SSF101821">
    <property type="entry name" value="Aminopeptidase/glucanase lid domain"/>
    <property type="match status" value="1"/>
</dbReference>
<feature type="binding site" evidence="8">
    <location>
        <position position="240"/>
    </location>
    <ligand>
        <name>Zn(2+)</name>
        <dbReference type="ChEBI" id="CHEBI:29105"/>
        <label>1</label>
    </ligand>
</feature>
<dbReference type="EC" id="3.4.11.-" evidence="9"/>
<comment type="similarity">
    <text evidence="1 6">Belongs to the peptidase M42 family.</text>
</comment>
<keyword evidence="4 8" id="KW-0479">Metal-binding</keyword>
<dbReference type="GO" id="GO:0046872">
    <property type="term" value="F:metal ion binding"/>
    <property type="evidence" value="ECO:0007669"/>
    <property type="project" value="UniProtKB-UniRule"/>
</dbReference>
<dbReference type="RefSeq" id="WP_156991197.1">
    <property type="nucleotide sequence ID" value="NZ_VWXL01000095.1"/>
</dbReference>
<dbReference type="Proteomes" id="UP000469440">
    <property type="component" value="Unassembled WGS sequence"/>
</dbReference>
<comment type="caution">
    <text evidence="9">The sequence shown here is derived from an EMBL/GenBank/DDBJ whole genome shotgun (WGS) entry which is preliminary data.</text>
</comment>
<dbReference type="OrthoDB" id="9772053at2"/>
<reference evidence="9 10" key="1">
    <citation type="submission" date="2019-09" db="EMBL/GenBank/DDBJ databases">
        <title>Genome sequence of Clostridium sp. EA1.</title>
        <authorList>
            <person name="Poehlein A."/>
            <person name="Bengelsdorf F.R."/>
            <person name="Daniel R."/>
        </authorList>
    </citation>
    <scope>NUCLEOTIDE SEQUENCE [LARGE SCALE GENOMIC DNA]</scope>
    <source>
        <strain evidence="9 10">EA1</strain>
    </source>
</reference>
<keyword evidence="10" id="KW-1185">Reference proteome</keyword>
<feature type="binding site" evidence="8">
    <location>
        <position position="185"/>
    </location>
    <ligand>
        <name>Zn(2+)</name>
        <dbReference type="ChEBI" id="CHEBI:29105"/>
        <label>2</label>
    </ligand>
</feature>
<keyword evidence="2 9" id="KW-0031">Aminopeptidase</keyword>